<dbReference type="InterPro" id="IPR002549">
    <property type="entry name" value="AI-2E-like"/>
</dbReference>
<feature type="transmembrane region" description="Helical" evidence="6">
    <location>
        <begin position="90"/>
        <end position="110"/>
    </location>
</feature>
<evidence type="ECO:0000256" key="6">
    <source>
        <dbReference type="SAM" id="Phobius"/>
    </source>
</evidence>
<feature type="transmembrane region" description="Helical" evidence="6">
    <location>
        <begin position="326"/>
        <end position="351"/>
    </location>
</feature>
<keyword evidence="5 6" id="KW-0472">Membrane</keyword>
<evidence type="ECO:0000313" key="7">
    <source>
        <dbReference type="EMBL" id="AFZ20326.1"/>
    </source>
</evidence>
<evidence type="ECO:0000256" key="3">
    <source>
        <dbReference type="ARBA" id="ARBA00022692"/>
    </source>
</evidence>
<dbReference type="GO" id="GO:0016020">
    <property type="term" value="C:membrane"/>
    <property type="evidence" value="ECO:0007669"/>
    <property type="project" value="UniProtKB-SubCell"/>
</dbReference>
<evidence type="ECO:0000256" key="1">
    <source>
        <dbReference type="ARBA" id="ARBA00004141"/>
    </source>
</evidence>
<dbReference type="STRING" id="1173027.Mic7113_4653"/>
<dbReference type="EMBL" id="CP003630">
    <property type="protein sequence ID" value="AFZ20326.1"/>
    <property type="molecule type" value="Genomic_DNA"/>
</dbReference>
<sequence>MLPPWYPMTIEMPAVIINSQRLVKTFLFPLLMQLSDRTTQTLMAVIATILIVAALRATQPISMPLAFAFFIAVLVYPLQRWFNRYIPHWLSLVLVLLLLAGVLGLAVGALEISAEIIEPKAPEYLNRLQQMAESAQSWAQARGFPVSQFSSGQNSNQLTQEAIGGIKSLLSALSLFVLVVSLLVLLLLEVNQYKEKTQRAFPSRTSDRLINAVGSMSEKLRRYLFVMTLTSFLTGVLTSILCFILGVDLAFVWGLIAFVLNYIPTLGSIIAVIPPTLVALVFNGVGRGIATLIGLAVLQVAIGNFVDPRLQGKTLQLSPFIALISIVFWGWVWGIPGAILGVPMTVAIILLCQEFDSTRGIAIVLGEVEKSKS</sequence>
<gene>
    <name evidence="7" type="ORF">Mic7113_4653</name>
</gene>
<reference evidence="7 8" key="1">
    <citation type="submission" date="2012-06" db="EMBL/GenBank/DDBJ databases">
        <title>Finished chromosome of genome of Microcoleus sp. PCC 7113.</title>
        <authorList>
            <consortium name="US DOE Joint Genome Institute"/>
            <person name="Gugger M."/>
            <person name="Coursin T."/>
            <person name="Rippka R."/>
            <person name="Tandeau De Marsac N."/>
            <person name="Huntemann M."/>
            <person name="Wei C.-L."/>
            <person name="Han J."/>
            <person name="Detter J.C."/>
            <person name="Han C."/>
            <person name="Tapia R."/>
            <person name="Chen A."/>
            <person name="Kyrpides N."/>
            <person name="Mavromatis K."/>
            <person name="Markowitz V."/>
            <person name="Szeto E."/>
            <person name="Ivanova N."/>
            <person name="Pagani I."/>
            <person name="Pati A."/>
            <person name="Goodwin L."/>
            <person name="Nordberg H.P."/>
            <person name="Cantor M.N."/>
            <person name="Hua S.X."/>
            <person name="Woyke T."/>
            <person name="Kerfeld C.A."/>
        </authorList>
    </citation>
    <scope>NUCLEOTIDE SEQUENCE [LARGE SCALE GENOMIC DNA]</scope>
    <source>
        <strain evidence="7 8">PCC 7113</strain>
    </source>
</reference>
<dbReference type="eggNOG" id="COG0628">
    <property type="taxonomic scope" value="Bacteria"/>
</dbReference>
<feature type="transmembrane region" description="Helical" evidence="6">
    <location>
        <begin position="223"/>
        <end position="256"/>
    </location>
</feature>
<dbReference type="HOGENOM" id="CLU_031275_0_0_3"/>
<feature type="transmembrane region" description="Helical" evidence="6">
    <location>
        <begin position="169"/>
        <end position="188"/>
    </location>
</feature>
<organism evidence="7 8">
    <name type="scientific">Allocoleopsis franciscana PCC 7113</name>
    <dbReference type="NCBI Taxonomy" id="1173027"/>
    <lineage>
        <taxon>Bacteria</taxon>
        <taxon>Bacillati</taxon>
        <taxon>Cyanobacteriota</taxon>
        <taxon>Cyanophyceae</taxon>
        <taxon>Coleofasciculales</taxon>
        <taxon>Coleofasciculaceae</taxon>
        <taxon>Allocoleopsis</taxon>
        <taxon>Allocoleopsis franciscana</taxon>
    </lineage>
</organism>
<feature type="transmembrane region" description="Helical" evidence="6">
    <location>
        <begin position="61"/>
        <end position="78"/>
    </location>
</feature>
<evidence type="ECO:0000256" key="5">
    <source>
        <dbReference type="ARBA" id="ARBA00023136"/>
    </source>
</evidence>
<dbReference type="GO" id="GO:0055085">
    <property type="term" value="P:transmembrane transport"/>
    <property type="evidence" value="ECO:0007669"/>
    <property type="project" value="TreeGrafter"/>
</dbReference>
<protein>
    <submittedName>
        <fullName evidence="7">Putative permease</fullName>
    </submittedName>
</protein>
<dbReference type="PANTHER" id="PTHR21716:SF64">
    <property type="entry name" value="AI-2 TRANSPORT PROTEIN TQSA"/>
    <property type="match status" value="1"/>
</dbReference>
<keyword evidence="3 6" id="KW-0812">Transmembrane</keyword>
<accession>K9WKI8</accession>
<name>K9WKI8_9CYAN</name>
<comment type="subcellular location">
    <subcellularLocation>
        <location evidence="1">Membrane</location>
        <topology evidence="1">Multi-pass membrane protein</topology>
    </subcellularLocation>
</comment>
<dbReference type="KEGG" id="mic:Mic7113_4653"/>
<proteinExistence type="inferred from homology"/>
<dbReference type="Pfam" id="PF01594">
    <property type="entry name" value="AI-2E_transport"/>
    <property type="match status" value="1"/>
</dbReference>
<comment type="similarity">
    <text evidence="2">Belongs to the autoinducer-2 exporter (AI-2E) (TC 2.A.86) family.</text>
</comment>
<dbReference type="Proteomes" id="UP000010471">
    <property type="component" value="Chromosome"/>
</dbReference>
<feature type="transmembrane region" description="Helical" evidence="6">
    <location>
        <begin position="262"/>
        <end position="282"/>
    </location>
</feature>
<evidence type="ECO:0000256" key="2">
    <source>
        <dbReference type="ARBA" id="ARBA00009773"/>
    </source>
</evidence>
<keyword evidence="4 6" id="KW-1133">Transmembrane helix</keyword>
<feature type="transmembrane region" description="Helical" evidence="6">
    <location>
        <begin position="289"/>
        <end position="306"/>
    </location>
</feature>
<keyword evidence="8" id="KW-1185">Reference proteome</keyword>
<dbReference type="AlphaFoldDB" id="K9WKI8"/>
<dbReference type="PANTHER" id="PTHR21716">
    <property type="entry name" value="TRANSMEMBRANE PROTEIN"/>
    <property type="match status" value="1"/>
</dbReference>
<evidence type="ECO:0000313" key="8">
    <source>
        <dbReference type="Proteomes" id="UP000010471"/>
    </source>
</evidence>
<evidence type="ECO:0000256" key="4">
    <source>
        <dbReference type="ARBA" id="ARBA00022989"/>
    </source>
</evidence>